<comment type="caution">
    <text evidence="1">The sequence shown here is derived from an EMBL/GenBank/DDBJ whole genome shotgun (WGS) entry which is preliminary data.</text>
</comment>
<name>A0A1X0D3D4_9MYCO</name>
<gene>
    <name evidence="1" type="ORF">BST26_16440</name>
</gene>
<dbReference type="STRING" id="444597.BST26_16440"/>
<evidence type="ECO:0000313" key="1">
    <source>
        <dbReference type="EMBL" id="ORA66855.1"/>
    </source>
</evidence>
<dbReference type="EMBL" id="MVHS01000047">
    <property type="protein sequence ID" value="ORA66855.1"/>
    <property type="molecule type" value="Genomic_DNA"/>
</dbReference>
<protein>
    <submittedName>
        <fullName evidence="1">Uncharacterized protein</fullName>
    </submittedName>
</protein>
<proteinExistence type="predicted"/>
<dbReference type="AlphaFoldDB" id="A0A1X0D3D4"/>
<sequence>MMTHTDAPVSPTVGMLETARAAELLARQLHDQAQDLDPDVTPLWSVVDVTAAAAHLRAAARLVDRAADRIAADEVIR</sequence>
<dbReference type="Proteomes" id="UP000192801">
    <property type="component" value="Unassembled WGS sequence"/>
</dbReference>
<dbReference type="RefSeq" id="WP_133052974.1">
    <property type="nucleotide sequence ID" value="NZ_AP022618.1"/>
</dbReference>
<accession>A0A1X0D3D4</accession>
<evidence type="ECO:0000313" key="2">
    <source>
        <dbReference type="Proteomes" id="UP000192801"/>
    </source>
</evidence>
<reference evidence="1 2" key="1">
    <citation type="submission" date="2016-12" db="EMBL/GenBank/DDBJ databases">
        <title>The new phylogeny of genus Mycobacterium.</title>
        <authorList>
            <person name="Tortoli E."/>
            <person name="Trovato A."/>
            <person name="Cirillo D.M."/>
        </authorList>
    </citation>
    <scope>NUCLEOTIDE SEQUENCE [LARGE SCALE GENOMIC DNA]</scope>
    <source>
        <strain evidence="1 2">DSM 45130</strain>
    </source>
</reference>
<keyword evidence="2" id="KW-1185">Reference proteome</keyword>
<organism evidence="1 2">
    <name type="scientific">Mycolicibacterium insubricum</name>
    <dbReference type="NCBI Taxonomy" id="444597"/>
    <lineage>
        <taxon>Bacteria</taxon>
        <taxon>Bacillati</taxon>
        <taxon>Actinomycetota</taxon>
        <taxon>Actinomycetes</taxon>
        <taxon>Mycobacteriales</taxon>
        <taxon>Mycobacteriaceae</taxon>
        <taxon>Mycolicibacterium</taxon>
    </lineage>
</organism>